<dbReference type="Pfam" id="PF04515">
    <property type="entry name" value="Choline_transpo"/>
    <property type="match status" value="1"/>
</dbReference>
<dbReference type="GO" id="GO:0022857">
    <property type="term" value="F:transmembrane transporter activity"/>
    <property type="evidence" value="ECO:0007669"/>
    <property type="project" value="UniProtKB-UniRule"/>
</dbReference>
<evidence type="ECO:0000256" key="3">
    <source>
        <dbReference type="ARBA" id="ARBA00022692"/>
    </source>
</evidence>
<keyword evidence="4 6" id="KW-1133">Transmembrane helix</keyword>
<feature type="transmembrane region" description="Helical" evidence="6">
    <location>
        <begin position="500"/>
        <end position="521"/>
    </location>
</feature>
<reference evidence="7 8" key="1">
    <citation type="submission" date="2023-10" db="EMBL/GenBank/DDBJ databases">
        <title>Genomes of two closely related lineages of the louse Polyplax serrata with different host specificities.</title>
        <authorList>
            <person name="Martinu J."/>
            <person name="Tarabai H."/>
            <person name="Stefka J."/>
            <person name="Hypsa V."/>
        </authorList>
    </citation>
    <scope>NUCLEOTIDE SEQUENCE [LARGE SCALE GENOMIC DNA]</scope>
    <source>
        <strain evidence="7">HR10_N</strain>
    </source>
</reference>
<dbReference type="GO" id="GO:0005886">
    <property type="term" value="C:plasma membrane"/>
    <property type="evidence" value="ECO:0007669"/>
    <property type="project" value="UniProtKB-SubCell"/>
</dbReference>
<comment type="function">
    <text evidence="6">Choline transporter.</text>
</comment>
<proteinExistence type="inferred from homology"/>
<evidence type="ECO:0000313" key="7">
    <source>
        <dbReference type="EMBL" id="KAK6621169.1"/>
    </source>
</evidence>
<evidence type="ECO:0000256" key="6">
    <source>
        <dbReference type="RuleBase" id="RU368066"/>
    </source>
</evidence>
<accession>A0AAN8S3P5</accession>
<feature type="transmembrane region" description="Helical" evidence="6">
    <location>
        <begin position="205"/>
        <end position="228"/>
    </location>
</feature>
<dbReference type="InterPro" id="IPR007603">
    <property type="entry name" value="Choline_transptr-like"/>
</dbReference>
<evidence type="ECO:0000256" key="1">
    <source>
        <dbReference type="ARBA" id="ARBA00004141"/>
    </source>
</evidence>
<keyword evidence="5 6" id="KW-0472">Membrane</keyword>
<dbReference type="PANTHER" id="PTHR12385:SF96">
    <property type="entry name" value="CHOLINE TRANSPORTER-LIKE PROTEIN"/>
    <property type="match status" value="1"/>
</dbReference>
<organism evidence="7 8">
    <name type="scientific">Polyplax serrata</name>
    <name type="common">Common mouse louse</name>
    <dbReference type="NCBI Taxonomy" id="468196"/>
    <lineage>
        <taxon>Eukaryota</taxon>
        <taxon>Metazoa</taxon>
        <taxon>Ecdysozoa</taxon>
        <taxon>Arthropoda</taxon>
        <taxon>Hexapoda</taxon>
        <taxon>Insecta</taxon>
        <taxon>Pterygota</taxon>
        <taxon>Neoptera</taxon>
        <taxon>Paraneoptera</taxon>
        <taxon>Psocodea</taxon>
        <taxon>Troctomorpha</taxon>
        <taxon>Phthiraptera</taxon>
        <taxon>Anoplura</taxon>
        <taxon>Polyplacidae</taxon>
        <taxon>Polyplax</taxon>
    </lineage>
</organism>
<protein>
    <recommendedName>
        <fullName evidence="6">Choline transporter-like protein</fullName>
    </recommendedName>
</protein>
<name>A0AAN8S3P5_POLSC</name>
<comment type="similarity">
    <text evidence="2 6">Belongs to the CTL (choline transporter-like) family.</text>
</comment>
<comment type="subcellular location">
    <subcellularLocation>
        <location evidence="6">Cell membrane</location>
        <topology evidence="6">Multi-pass membrane protein</topology>
    </subcellularLocation>
    <subcellularLocation>
        <location evidence="1">Membrane</location>
        <topology evidence="1">Multi-pass membrane protein</topology>
    </subcellularLocation>
</comment>
<evidence type="ECO:0000313" key="8">
    <source>
        <dbReference type="Proteomes" id="UP001372834"/>
    </source>
</evidence>
<keyword evidence="3 6" id="KW-0812">Transmembrane</keyword>
<feature type="transmembrane region" description="Helical" evidence="6">
    <location>
        <begin position="400"/>
        <end position="425"/>
    </location>
</feature>
<dbReference type="PANTHER" id="PTHR12385">
    <property type="entry name" value="CHOLINE TRANSPORTER-LIKE (SLC FAMILY 44)"/>
    <property type="match status" value="1"/>
</dbReference>
<feature type="transmembrane region" description="Helical" evidence="6">
    <location>
        <begin position="294"/>
        <end position="318"/>
    </location>
</feature>
<dbReference type="Proteomes" id="UP001372834">
    <property type="component" value="Unassembled WGS sequence"/>
</dbReference>
<comment type="caution">
    <text evidence="7">The sequence shown here is derived from an EMBL/GenBank/DDBJ whole genome shotgun (WGS) entry which is preliminary data.</text>
</comment>
<sequence>MGGCFSSENGNGEANVMSKLDEDDIVSSKRRSCTDVFCLLTMPIFLLSVVILVGYCAAYSDIARVLYGYDNCANVCGKVTLPDKNPEYRCKGANHTTRPFLLVRGTGRAIVNPVHSRRECVSSCSEQKGFRQFITRCIPFTDSDIIKGGIEKAASSFSFAGLSDFLEETSEDLHLCWREMVYMCLIALGFSFVLLLLFRYVIGFVIWFVLVGVVLTTLTATVYMWYLWKRAKDEVNKSEFPDDFEVGKVKSYLVFAIASTVVCLIVILIIFVMRKRINLLVRLFKEAGKAVRKMPFLLLQPLLSFWVLAVIIGIWVGFTLVIQGSGYVAEKSLGNLYYKKTFAMKFARFYNLFALFWVVQFVVGCQHMVIAGAVAKWFFTRNKDELRSPIIHSFSNLVRFHLGSVAFGSFFIALIQMIRAVLSFIEERCKNSENNTIKQIARIVQCCLSCCENILKYFTRNAYVEIAIHGVNFCHGGQKAFRLITSNVLRVATINSVGDFILFLGKVLVVVSTILIGIVILKSKEGIIHVWVPIALAGIFAFIVSHCFITVYEMVIDTIFVCFCEDYEMNDGVNKPYYMSKGLMEFVQSSKRSLNGNN</sequence>
<dbReference type="EMBL" id="JAWJWE010000039">
    <property type="protein sequence ID" value="KAK6621169.1"/>
    <property type="molecule type" value="Genomic_DNA"/>
</dbReference>
<evidence type="ECO:0000256" key="2">
    <source>
        <dbReference type="ARBA" id="ARBA00007168"/>
    </source>
</evidence>
<dbReference type="AlphaFoldDB" id="A0AAN8S3P5"/>
<feature type="transmembrane region" description="Helical" evidence="6">
    <location>
        <begin position="528"/>
        <end position="552"/>
    </location>
</feature>
<evidence type="ECO:0000256" key="4">
    <source>
        <dbReference type="ARBA" id="ARBA00022989"/>
    </source>
</evidence>
<feature type="transmembrane region" description="Helical" evidence="6">
    <location>
        <begin position="354"/>
        <end position="379"/>
    </location>
</feature>
<feature type="transmembrane region" description="Helical" evidence="6">
    <location>
        <begin position="252"/>
        <end position="273"/>
    </location>
</feature>
<gene>
    <name evidence="7" type="ORF">RUM43_011475</name>
</gene>
<feature type="transmembrane region" description="Helical" evidence="6">
    <location>
        <begin position="36"/>
        <end position="60"/>
    </location>
</feature>
<evidence type="ECO:0000256" key="5">
    <source>
        <dbReference type="ARBA" id="ARBA00023136"/>
    </source>
</evidence>
<feature type="transmembrane region" description="Helical" evidence="6">
    <location>
        <begin position="180"/>
        <end position="198"/>
    </location>
</feature>